<evidence type="ECO:0000313" key="3">
    <source>
        <dbReference type="Proteomes" id="UP000649739"/>
    </source>
</evidence>
<proteinExistence type="predicted"/>
<dbReference type="Gene3D" id="1.10.260.40">
    <property type="entry name" value="lambda repressor-like DNA-binding domains"/>
    <property type="match status" value="1"/>
</dbReference>
<dbReference type="CDD" id="cd00093">
    <property type="entry name" value="HTH_XRE"/>
    <property type="match status" value="1"/>
</dbReference>
<dbReference type="InterPro" id="IPR043917">
    <property type="entry name" value="DUF5753"/>
</dbReference>
<dbReference type="PROSITE" id="PS50943">
    <property type="entry name" value="HTH_CROC1"/>
    <property type="match status" value="1"/>
</dbReference>
<evidence type="ECO:0000313" key="2">
    <source>
        <dbReference type="EMBL" id="GGJ95372.1"/>
    </source>
</evidence>
<sequence>MPTDPGSELARGRRALGARLRHLRGDAGLTGRALADLSGVHFTRVSKIEHGRVTPTLDNLRGWCRACGAEEELPGPVAAMRSVEDAYVEWRTVVRQGMKGAARPGSLNHYARTKLFRIHEINVIPGILQTEEYARGVLDFWRGFHDIPDDVAEAASFRLRRAAHAMNPAKRVVVVLAENAIRTRYCAAHDEQLVALLAHLGKPYVSVVFFESPSAEIKVTRPAEVDISVRLFAHLQSLAVYGAAARRIITRALDALDRPFR</sequence>
<dbReference type="InterPro" id="IPR010982">
    <property type="entry name" value="Lambda_DNA-bd_dom_sf"/>
</dbReference>
<gene>
    <name evidence="2" type="ORF">GCM10010123_26460</name>
</gene>
<reference evidence="2" key="1">
    <citation type="journal article" date="2014" name="Int. J. Syst. Evol. Microbiol.">
        <title>Complete genome sequence of Corynebacterium casei LMG S-19264T (=DSM 44701T), isolated from a smear-ripened cheese.</title>
        <authorList>
            <consortium name="US DOE Joint Genome Institute (JGI-PGF)"/>
            <person name="Walter F."/>
            <person name="Albersmeier A."/>
            <person name="Kalinowski J."/>
            <person name="Ruckert C."/>
        </authorList>
    </citation>
    <scope>NUCLEOTIDE SEQUENCE</scope>
    <source>
        <strain evidence="2">JCM 3090</strain>
    </source>
</reference>
<dbReference type="SUPFAM" id="SSF47413">
    <property type="entry name" value="lambda repressor-like DNA-binding domains"/>
    <property type="match status" value="1"/>
</dbReference>
<protein>
    <submittedName>
        <fullName evidence="2">Transcriptional regulator</fullName>
    </submittedName>
</protein>
<comment type="caution">
    <text evidence="2">The sequence shown here is derived from an EMBL/GenBank/DDBJ whole genome shotgun (WGS) entry which is preliminary data.</text>
</comment>
<dbReference type="Pfam" id="PF13560">
    <property type="entry name" value="HTH_31"/>
    <property type="match status" value="1"/>
</dbReference>
<dbReference type="SMART" id="SM00530">
    <property type="entry name" value="HTH_XRE"/>
    <property type="match status" value="1"/>
</dbReference>
<organism evidence="2 3">
    <name type="scientific">Pilimelia anulata</name>
    <dbReference type="NCBI Taxonomy" id="53371"/>
    <lineage>
        <taxon>Bacteria</taxon>
        <taxon>Bacillati</taxon>
        <taxon>Actinomycetota</taxon>
        <taxon>Actinomycetes</taxon>
        <taxon>Micromonosporales</taxon>
        <taxon>Micromonosporaceae</taxon>
        <taxon>Pilimelia</taxon>
    </lineage>
</organism>
<reference evidence="2" key="2">
    <citation type="submission" date="2020-09" db="EMBL/GenBank/DDBJ databases">
        <authorList>
            <person name="Sun Q."/>
            <person name="Ohkuma M."/>
        </authorList>
    </citation>
    <scope>NUCLEOTIDE SEQUENCE</scope>
    <source>
        <strain evidence="2">JCM 3090</strain>
    </source>
</reference>
<dbReference type="InterPro" id="IPR001387">
    <property type="entry name" value="Cro/C1-type_HTH"/>
</dbReference>
<evidence type="ECO:0000259" key="1">
    <source>
        <dbReference type="PROSITE" id="PS50943"/>
    </source>
</evidence>
<dbReference type="EMBL" id="BMQB01000005">
    <property type="protein sequence ID" value="GGJ95372.1"/>
    <property type="molecule type" value="Genomic_DNA"/>
</dbReference>
<dbReference type="RefSeq" id="WP_189170424.1">
    <property type="nucleotide sequence ID" value="NZ_BMQB01000005.1"/>
</dbReference>
<keyword evidence="3" id="KW-1185">Reference proteome</keyword>
<dbReference type="AlphaFoldDB" id="A0A8J3B4N1"/>
<accession>A0A8J3B4N1</accession>
<dbReference type="Pfam" id="PF19054">
    <property type="entry name" value="DUF5753"/>
    <property type="match status" value="1"/>
</dbReference>
<name>A0A8J3B4N1_9ACTN</name>
<feature type="domain" description="HTH cro/C1-type" evidence="1">
    <location>
        <begin position="20"/>
        <end position="73"/>
    </location>
</feature>
<dbReference type="GO" id="GO:0003677">
    <property type="term" value="F:DNA binding"/>
    <property type="evidence" value="ECO:0007669"/>
    <property type="project" value="InterPro"/>
</dbReference>
<dbReference type="Proteomes" id="UP000649739">
    <property type="component" value="Unassembled WGS sequence"/>
</dbReference>